<reference evidence="1" key="1">
    <citation type="submission" date="2020-11" db="EMBL/GenBank/DDBJ databases">
        <authorList>
            <consortium name="DOE Joint Genome Institute"/>
            <person name="Ahrendt S."/>
            <person name="Riley R."/>
            <person name="Andreopoulos W."/>
            <person name="Labutti K."/>
            <person name="Pangilinan J."/>
            <person name="Ruiz-Duenas F.J."/>
            <person name="Barrasa J.M."/>
            <person name="Sanchez-Garcia M."/>
            <person name="Camarero S."/>
            <person name="Miyauchi S."/>
            <person name="Serrano A."/>
            <person name="Linde D."/>
            <person name="Babiker R."/>
            <person name="Drula E."/>
            <person name="Ayuso-Fernandez I."/>
            <person name="Pacheco R."/>
            <person name="Padilla G."/>
            <person name="Ferreira P."/>
            <person name="Barriuso J."/>
            <person name="Kellner H."/>
            <person name="Castanera R."/>
            <person name="Alfaro M."/>
            <person name="Ramirez L."/>
            <person name="Pisabarro A.G."/>
            <person name="Kuo A."/>
            <person name="Tritt A."/>
            <person name="Lipzen A."/>
            <person name="He G."/>
            <person name="Yan M."/>
            <person name="Ng V."/>
            <person name="Cullen D."/>
            <person name="Martin F."/>
            <person name="Rosso M.-N."/>
            <person name="Henrissat B."/>
            <person name="Hibbett D."/>
            <person name="Martinez A.T."/>
            <person name="Grigoriev I.V."/>
        </authorList>
    </citation>
    <scope>NUCLEOTIDE SEQUENCE</scope>
    <source>
        <strain evidence="1">AH 40177</strain>
    </source>
</reference>
<keyword evidence="2" id="KW-1185">Reference proteome</keyword>
<gene>
    <name evidence="1" type="ORF">BDP27DRAFT_1325108</name>
</gene>
<name>A0A9P5U880_9AGAR</name>
<evidence type="ECO:0000313" key="1">
    <source>
        <dbReference type="EMBL" id="KAF9069632.1"/>
    </source>
</evidence>
<accession>A0A9P5U880</accession>
<dbReference type="EMBL" id="JADNRY010000048">
    <property type="protein sequence ID" value="KAF9069632.1"/>
    <property type="molecule type" value="Genomic_DNA"/>
</dbReference>
<evidence type="ECO:0000313" key="2">
    <source>
        <dbReference type="Proteomes" id="UP000772434"/>
    </source>
</evidence>
<proteinExistence type="predicted"/>
<dbReference type="AlphaFoldDB" id="A0A9P5U880"/>
<comment type="caution">
    <text evidence="1">The sequence shown here is derived from an EMBL/GenBank/DDBJ whole genome shotgun (WGS) entry which is preliminary data.</text>
</comment>
<dbReference type="Proteomes" id="UP000772434">
    <property type="component" value="Unassembled WGS sequence"/>
</dbReference>
<protein>
    <submittedName>
        <fullName evidence="1">Uncharacterized protein</fullName>
    </submittedName>
</protein>
<organism evidence="1 2">
    <name type="scientific">Rhodocollybia butyracea</name>
    <dbReference type="NCBI Taxonomy" id="206335"/>
    <lineage>
        <taxon>Eukaryota</taxon>
        <taxon>Fungi</taxon>
        <taxon>Dikarya</taxon>
        <taxon>Basidiomycota</taxon>
        <taxon>Agaricomycotina</taxon>
        <taxon>Agaricomycetes</taxon>
        <taxon>Agaricomycetidae</taxon>
        <taxon>Agaricales</taxon>
        <taxon>Marasmiineae</taxon>
        <taxon>Omphalotaceae</taxon>
        <taxon>Rhodocollybia</taxon>
    </lineage>
</organism>
<sequence>MEHWPEDILSPFDVHAITLAHEFLGSSPWHRAEIKETLPFRKDLQDKPIMCILRSAPVSCRNPLWSCDSNLHHIGPKLCGCGIFSKEVQLQDGTSQVQHFVWTEGPLPPEPKVECLHHPCRKECPVPGDWVLKEMAEEYTELFGRDDALLVEFVAEREKYGWRGSQGRDDSVNERALTKLGYGYLIQPPYYRV</sequence>